<organism evidence="2 3">
    <name type="scientific">Photorhabdus aegyptia</name>
    <dbReference type="NCBI Taxonomy" id="2805098"/>
    <lineage>
        <taxon>Bacteria</taxon>
        <taxon>Pseudomonadati</taxon>
        <taxon>Pseudomonadota</taxon>
        <taxon>Gammaproteobacteria</taxon>
        <taxon>Enterobacterales</taxon>
        <taxon>Morganellaceae</taxon>
        <taxon>Photorhabdus</taxon>
    </lineage>
</organism>
<keyword evidence="1" id="KW-0812">Transmembrane</keyword>
<dbReference type="Pfam" id="PF07254">
    <property type="entry name" value="Cpta_toxin"/>
    <property type="match status" value="1"/>
</dbReference>
<dbReference type="PATRIC" id="fig|1393736.3.peg.1570"/>
<gene>
    <name evidence="2" type="ORF">BA1DRAFT_01556</name>
</gene>
<dbReference type="AlphaFoldDB" id="A0A022PND6"/>
<evidence type="ECO:0000313" key="2">
    <source>
        <dbReference type="EMBL" id="EYU15930.1"/>
    </source>
</evidence>
<dbReference type="PIRSF" id="PIRSF020653">
    <property type="entry name" value="UCP020653"/>
    <property type="match status" value="1"/>
</dbReference>
<dbReference type="Proteomes" id="UP000023464">
    <property type="component" value="Unassembled WGS sequence"/>
</dbReference>
<accession>A0A022PND6</accession>
<feature type="transmembrane region" description="Helical" evidence="1">
    <location>
        <begin position="39"/>
        <end position="57"/>
    </location>
</feature>
<name>A0A022PND6_9GAMM</name>
<evidence type="ECO:0000313" key="3">
    <source>
        <dbReference type="Proteomes" id="UP000023464"/>
    </source>
</evidence>
<dbReference type="EMBL" id="JFGV01000017">
    <property type="protein sequence ID" value="EYU15930.1"/>
    <property type="molecule type" value="Genomic_DNA"/>
</dbReference>
<evidence type="ECO:0000256" key="1">
    <source>
        <dbReference type="SAM" id="Phobius"/>
    </source>
</evidence>
<sequence>MVLWRCDLRVSWHTQLISTCVHGVIALIVLLAPWPADGAIFWIFWLPLVLLIIASWGRSQKNIRKSQGLLVLFSDNKLQWKKHEWRIIRRPWLCRYGILITAQSFYNQKKIRLWVASDGMSQDEWRHINQLLLQYPDI</sequence>
<proteinExistence type="predicted"/>
<feature type="transmembrane region" description="Helical" evidence="1">
    <location>
        <begin position="12"/>
        <end position="33"/>
    </location>
</feature>
<keyword evidence="1" id="KW-1133">Transmembrane helix</keyword>
<keyword evidence="1" id="KW-0472">Membrane</keyword>
<keyword evidence="3" id="KW-1185">Reference proteome</keyword>
<dbReference type="RefSeq" id="WP_036777609.1">
    <property type="nucleotide sequence ID" value="NZ_CAWLTM010000098.1"/>
</dbReference>
<comment type="caution">
    <text evidence="2">The sequence shown here is derived from an EMBL/GenBank/DDBJ whole genome shotgun (WGS) entry which is preliminary data.</text>
</comment>
<reference evidence="2 3" key="1">
    <citation type="submission" date="2014-03" db="EMBL/GenBank/DDBJ databases">
        <title>Draft Genome of Photorhabdus luminescens BA1, an Egyptian Isolate.</title>
        <authorList>
            <person name="Ghazal S."/>
            <person name="Hurst S.G.IV."/>
            <person name="Morris K."/>
            <person name="Thomas K."/>
            <person name="Tisa L.S."/>
        </authorList>
    </citation>
    <scope>NUCLEOTIDE SEQUENCE [LARGE SCALE GENOMIC DNA]</scope>
    <source>
        <strain evidence="2 3">BA1</strain>
    </source>
</reference>
<dbReference type="InterPro" id="IPR009883">
    <property type="entry name" value="YgfX"/>
</dbReference>
<protein>
    <recommendedName>
        <fullName evidence="4">Toxin CptA</fullName>
    </recommendedName>
</protein>
<evidence type="ECO:0008006" key="4">
    <source>
        <dbReference type="Google" id="ProtNLM"/>
    </source>
</evidence>